<evidence type="ECO:0000256" key="6">
    <source>
        <dbReference type="PIRSR" id="PIRSR001221-2"/>
    </source>
</evidence>
<evidence type="ECO:0000259" key="7">
    <source>
        <dbReference type="Pfam" id="PF01425"/>
    </source>
</evidence>
<dbReference type="Pfam" id="PF01425">
    <property type="entry name" value="Amidase"/>
    <property type="match status" value="1"/>
</dbReference>
<feature type="binding site" evidence="6">
    <location>
        <position position="162"/>
    </location>
    <ligand>
        <name>substrate</name>
    </ligand>
</feature>
<dbReference type="Gene3D" id="3.90.1300.10">
    <property type="entry name" value="Amidase signature (AS) domain"/>
    <property type="match status" value="1"/>
</dbReference>
<sequence>MWSSNSRIIDAKLAQRTQELHEGGRSASLSTEDSIYLRATATEIVSHIEKGRWTASYVLEAYIKRAVYAHEQTNCLTEVFFPRARKQAAELDAEFILTKKLRGPLHGVPVSIKDQFKIEGVDNSIGFSQWLNKPAERNADIVNLLIAAGAIIYVKTNVPQTMFAFECSNPVFGRTTNPYNDGYTSGGSSGGEAALLAMDGSAIGIGSDIGGSLRIPAAYCGVYSLKPAGGRVSYIGACGPTPGFDGIVSVAGPMGRSVKDLEIVSRIIFGQGTDTSLPPIPFRDVEIPKRLKFGYYTSDKYIKASPACQRAVFETIERLREAGHECVQIEFPDAPHTAELFVGLTSADGYKTMLSHIGPDKRENALFLSTLGPRLPGPIRRLAAWLAERILGDEIFAGAMRMSHAITLTDYWKLLHEKRECIQRFHDEIWVKHDLDAIIAPVQAMPQLPHGGCDNFIALAASTFVYNLLDLPVGCIPVTRVDAQKDVVLDEWWGGSDHGSPMMENGLFKGDKPLYKPESLHGMPVSIQIVGKKWEEEKLLGVMGVVDGVLGERGFGPGAWEISKEAK</sequence>
<dbReference type="OrthoDB" id="6428749at2759"/>
<feature type="binding site" evidence="6">
    <location>
        <position position="188"/>
    </location>
    <ligand>
        <name>substrate</name>
    </ligand>
</feature>
<feature type="active site" description="Charge relay system" evidence="5">
    <location>
        <position position="113"/>
    </location>
</feature>
<reference evidence="8" key="1">
    <citation type="submission" date="2020-11" db="EMBL/GenBank/DDBJ databases">
        <authorList>
            <consortium name="DOE Joint Genome Institute"/>
            <person name="Ahrendt S."/>
            <person name="Riley R."/>
            <person name="Andreopoulos W."/>
            <person name="Labutti K."/>
            <person name="Pangilinan J."/>
            <person name="Ruiz-Duenas F.J."/>
            <person name="Barrasa J.M."/>
            <person name="Sanchez-Garcia M."/>
            <person name="Camarero S."/>
            <person name="Miyauchi S."/>
            <person name="Serrano A."/>
            <person name="Linde D."/>
            <person name="Babiker R."/>
            <person name="Drula E."/>
            <person name="Ayuso-Fernandez I."/>
            <person name="Pacheco R."/>
            <person name="Padilla G."/>
            <person name="Ferreira P."/>
            <person name="Barriuso J."/>
            <person name="Kellner H."/>
            <person name="Castanera R."/>
            <person name="Alfaro M."/>
            <person name="Ramirez L."/>
            <person name="Pisabarro A.G."/>
            <person name="Kuo A."/>
            <person name="Tritt A."/>
            <person name="Lipzen A."/>
            <person name="He G."/>
            <person name="Yan M."/>
            <person name="Ng V."/>
            <person name="Cullen D."/>
            <person name="Martin F."/>
            <person name="Rosso M.-N."/>
            <person name="Henrissat B."/>
            <person name="Hibbett D."/>
            <person name="Martinez A.T."/>
            <person name="Grigoriev I.V."/>
        </authorList>
    </citation>
    <scope>NUCLEOTIDE SEQUENCE</scope>
    <source>
        <strain evidence="8">CBS 506.95</strain>
    </source>
</reference>
<feature type="domain" description="Amidase" evidence="7">
    <location>
        <begin position="58"/>
        <end position="540"/>
    </location>
</feature>
<protein>
    <recommendedName>
        <fullName evidence="3">amidase</fullName>
        <ecNumber evidence="3">3.5.1.4</ecNumber>
    </recommendedName>
</protein>
<dbReference type="Proteomes" id="UP000807306">
    <property type="component" value="Unassembled WGS sequence"/>
</dbReference>
<feature type="active site" description="Charge relay system" evidence="5">
    <location>
        <position position="188"/>
    </location>
</feature>
<comment type="similarity">
    <text evidence="2">Belongs to the amidase family.</text>
</comment>
<dbReference type="SUPFAM" id="SSF75304">
    <property type="entry name" value="Amidase signature (AS) enzymes"/>
    <property type="match status" value="1"/>
</dbReference>
<dbReference type="EMBL" id="MU157840">
    <property type="protein sequence ID" value="KAF9530362.1"/>
    <property type="molecule type" value="Genomic_DNA"/>
</dbReference>
<dbReference type="InterPro" id="IPR036928">
    <property type="entry name" value="AS_sf"/>
</dbReference>
<name>A0A9P6EJT6_9AGAR</name>
<feature type="binding site" evidence="6">
    <location>
        <begin position="209"/>
        <end position="212"/>
    </location>
    <ligand>
        <name>substrate</name>
    </ligand>
</feature>
<dbReference type="EC" id="3.5.1.4" evidence="3"/>
<dbReference type="PANTHER" id="PTHR46072:SF11">
    <property type="entry name" value="AMIDASE-RELATED"/>
    <property type="match status" value="1"/>
</dbReference>
<dbReference type="GO" id="GO:0004040">
    <property type="term" value="F:amidase activity"/>
    <property type="evidence" value="ECO:0007669"/>
    <property type="project" value="UniProtKB-EC"/>
</dbReference>
<dbReference type="PIRSF" id="PIRSF001221">
    <property type="entry name" value="Amidase_fungi"/>
    <property type="match status" value="1"/>
</dbReference>
<evidence type="ECO:0000256" key="1">
    <source>
        <dbReference type="ARBA" id="ARBA00001311"/>
    </source>
</evidence>
<evidence type="ECO:0000256" key="3">
    <source>
        <dbReference type="ARBA" id="ARBA00012922"/>
    </source>
</evidence>
<feature type="active site" description="Acyl-ester intermediate" evidence="5">
    <location>
        <position position="212"/>
    </location>
</feature>
<evidence type="ECO:0000256" key="2">
    <source>
        <dbReference type="ARBA" id="ARBA00009199"/>
    </source>
</evidence>
<dbReference type="FunFam" id="3.90.1300.10:FF:000003">
    <property type="entry name" value="Amidase signature enzyme"/>
    <property type="match status" value="1"/>
</dbReference>
<evidence type="ECO:0000313" key="9">
    <source>
        <dbReference type="Proteomes" id="UP000807306"/>
    </source>
</evidence>
<comment type="catalytic activity">
    <reaction evidence="1">
        <text>a monocarboxylic acid amide + H2O = a monocarboxylate + NH4(+)</text>
        <dbReference type="Rhea" id="RHEA:12020"/>
        <dbReference type="ChEBI" id="CHEBI:15377"/>
        <dbReference type="ChEBI" id="CHEBI:28938"/>
        <dbReference type="ChEBI" id="CHEBI:35757"/>
        <dbReference type="ChEBI" id="CHEBI:83628"/>
        <dbReference type="EC" id="3.5.1.4"/>
    </reaction>
</comment>
<dbReference type="AlphaFoldDB" id="A0A9P6EJT6"/>
<evidence type="ECO:0000256" key="5">
    <source>
        <dbReference type="PIRSR" id="PIRSR001221-1"/>
    </source>
</evidence>
<accession>A0A9P6EJT6</accession>
<dbReference type="PANTHER" id="PTHR46072">
    <property type="entry name" value="AMIDASE-RELATED-RELATED"/>
    <property type="match status" value="1"/>
</dbReference>
<dbReference type="InterPro" id="IPR020556">
    <property type="entry name" value="Amidase_CS"/>
</dbReference>
<dbReference type="PROSITE" id="PS00571">
    <property type="entry name" value="AMIDASES"/>
    <property type="match status" value="1"/>
</dbReference>
<dbReference type="InterPro" id="IPR023631">
    <property type="entry name" value="Amidase_dom"/>
</dbReference>
<keyword evidence="9" id="KW-1185">Reference proteome</keyword>
<evidence type="ECO:0000256" key="4">
    <source>
        <dbReference type="ARBA" id="ARBA00022801"/>
    </source>
</evidence>
<evidence type="ECO:0000313" key="8">
    <source>
        <dbReference type="EMBL" id="KAF9530362.1"/>
    </source>
</evidence>
<proteinExistence type="inferred from homology"/>
<comment type="caution">
    <text evidence="8">The sequence shown here is derived from an EMBL/GenBank/DDBJ whole genome shotgun (WGS) entry which is preliminary data.</text>
</comment>
<gene>
    <name evidence="8" type="ORF">CPB83DRAFT_850771</name>
</gene>
<keyword evidence="4" id="KW-0378">Hydrolase</keyword>
<organism evidence="8 9">
    <name type="scientific">Crepidotus variabilis</name>
    <dbReference type="NCBI Taxonomy" id="179855"/>
    <lineage>
        <taxon>Eukaryota</taxon>
        <taxon>Fungi</taxon>
        <taxon>Dikarya</taxon>
        <taxon>Basidiomycota</taxon>
        <taxon>Agaricomycotina</taxon>
        <taxon>Agaricomycetes</taxon>
        <taxon>Agaricomycetidae</taxon>
        <taxon>Agaricales</taxon>
        <taxon>Agaricineae</taxon>
        <taxon>Crepidotaceae</taxon>
        <taxon>Crepidotus</taxon>
    </lineage>
</organism>